<feature type="transmembrane region" description="Helical" evidence="1">
    <location>
        <begin position="501"/>
        <end position="521"/>
    </location>
</feature>
<name>A0ABV7WGB7_9MICO</name>
<gene>
    <name evidence="2" type="ORF">ACFOLH_07925</name>
</gene>
<feature type="transmembrane region" description="Helical" evidence="1">
    <location>
        <begin position="177"/>
        <end position="197"/>
    </location>
</feature>
<accession>A0ABV7WGB7</accession>
<feature type="transmembrane region" description="Helical" evidence="1">
    <location>
        <begin position="533"/>
        <end position="551"/>
    </location>
</feature>
<evidence type="ECO:0000313" key="3">
    <source>
        <dbReference type="Proteomes" id="UP001595685"/>
    </source>
</evidence>
<keyword evidence="3" id="KW-1185">Reference proteome</keyword>
<feature type="transmembrane region" description="Helical" evidence="1">
    <location>
        <begin position="470"/>
        <end position="489"/>
    </location>
</feature>
<dbReference type="RefSeq" id="WP_340294291.1">
    <property type="nucleotide sequence ID" value="NZ_JBBEOI010000149.1"/>
</dbReference>
<proteinExistence type="predicted"/>
<feature type="transmembrane region" description="Helical" evidence="1">
    <location>
        <begin position="203"/>
        <end position="221"/>
    </location>
</feature>
<feature type="transmembrane region" description="Helical" evidence="1">
    <location>
        <begin position="295"/>
        <end position="316"/>
    </location>
</feature>
<feature type="transmembrane region" description="Helical" evidence="1">
    <location>
        <begin position="66"/>
        <end position="83"/>
    </location>
</feature>
<keyword evidence="1" id="KW-1133">Transmembrane helix</keyword>
<dbReference type="Proteomes" id="UP001595685">
    <property type="component" value="Unassembled WGS sequence"/>
</dbReference>
<protein>
    <recommendedName>
        <fullName evidence="4">Glycosyltransferase RgtA/B/C/D-like domain-containing protein</fullName>
    </recommendedName>
</protein>
<keyword evidence="1" id="KW-0472">Membrane</keyword>
<sequence length="690" mass="70833">MRTTPLLVAAPLAVALALLPVMLVASGAQQVGLWSPWTAAPALATGVALAAVLLPRLDLPRLPWPSALLLLALCAGLGTWAALTHGEHLVVRRDPGAYATYALALARYGGVPLDPGLDVFGLPASDPWVRVGAAANYAVPGTGADGSATLLVSPQFLVGVPALLSGAWLVGGWSGLLVAPAVVAALALAAFAGLAAQLLGARWALLATALLGVSQPVVLVARQTFSEPFSLLYLLTAATLLVLAAASRGQRARLPALVAGLLLGAHLLVRIDAVRELVLLVPLVALLAGRRHPAAGPLAVGTLLTGVPAALATRWWDSPYVASVASSLGPLVAAGAVVTVLSAAALLLGRRVARRWDTTGVPRAAVRAAALLPAVAAATVALVGVGLASRPLWLVDSREPYLPGMEQFVGALQQQQGLPVDGLRTYAEDSVVWLVWWLGPVTVLLALVASVVLAAVGTRAVLSRQPLPRWLLPVVVGLAVTVLSLYRPAITPDHPWADRRYVTVTYPYLVLAATATLAWLVGTGRRGTRPAAAVLAAAMLLPTALATLPLATARTETGQVAAVGAVCAALEDAGPRPAVLAVGFRARVEWAPVVRARCGVPFVGIEEPSAPAGTTLGQVLGDAAATARAGGYAPVVLVGDLTSAQTVADATGVTLPPVVSLRTTEPERLLEERPLETREMTVDAWLAPLP</sequence>
<comment type="caution">
    <text evidence="2">The sequence shown here is derived from an EMBL/GenBank/DDBJ whole genome shotgun (WGS) entry which is preliminary data.</text>
</comment>
<feature type="transmembrane region" description="Helical" evidence="1">
    <location>
        <begin position="228"/>
        <end position="247"/>
    </location>
</feature>
<feature type="transmembrane region" description="Helical" evidence="1">
    <location>
        <begin position="328"/>
        <end position="348"/>
    </location>
</feature>
<feature type="transmembrane region" description="Helical" evidence="1">
    <location>
        <begin position="434"/>
        <end position="458"/>
    </location>
</feature>
<feature type="transmembrane region" description="Helical" evidence="1">
    <location>
        <begin position="369"/>
        <end position="388"/>
    </location>
</feature>
<dbReference type="EMBL" id="JBHRWW010000004">
    <property type="protein sequence ID" value="MFC3688268.1"/>
    <property type="molecule type" value="Genomic_DNA"/>
</dbReference>
<keyword evidence="1" id="KW-0812">Transmembrane</keyword>
<organism evidence="2 3">
    <name type="scientific">Aquipuribacter hungaricus</name>
    <dbReference type="NCBI Taxonomy" id="545624"/>
    <lineage>
        <taxon>Bacteria</taxon>
        <taxon>Bacillati</taxon>
        <taxon>Actinomycetota</taxon>
        <taxon>Actinomycetes</taxon>
        <taxon>Micrococcales</taxon>
        <taxon>Intrasporangiaceae</taxon>
        <taxon>Aquipuribacter</taxon>
    </lineage>
</organism>
<evidence type="ECO:0008006" key="4">
    <source>
        <dbReference type="Google" id="ProtNLM"/>
    </source>
</evidence>
<evidence type="ECO:0000313" key="2">
    <source>
        <dbReference type="EMBL" id="MFC3688268.1"/>
    </source>
</evidence>
<evidence type="ECO:0000256" key="1">
    <source>
        <dbReference type="SAM" id="Phobius"/>
    </source>
</evidence>
<reference evidence="3" key="1">
    <citation type="journal article" date="2019" name="Int. J. Syst. Evol. Microbiol.">
        <title>The Global Catalogue of Microorganisms (GCM) 10K type strain sequencing project: providing services to taxonomists for standard genome sequencing and annotation.</title>
        <authorList>
            <consortium name="The Broad Institute Genomics Platform"/>
            <consortium name="The Broad Institute Genome Sequencing Center for Infectious Disease"/>
            <person name="Wu L."/>
            <person name="Ma J."/>
        </authorList>
    </citation>
    <scope>NUCLEOTIDE SEQUENCE [LARGE SCALE GENOMIC DNA]</scope>
    <source>
        <strain evidence="3">NCAIM B.02333</strain>
    </source>
</reference>
<feature type="transmembrane region" description="Helical" evidence="1">
    <location>
        <begin position="37"/>
        <end position="54"/>
    </location>
</feature>